<name>A0A6I4MKB5_9ACTN</name>
<proteinExistence type="predicted"/>
<feature type="compositionally biased region" description="Basic and acidic residues" evidence="1">
    <location>
        <begin position="90"/>
        <end position="100"/>
    </location>
</feature>
<keyword evidence="4" id="KW-1185">Reference proteome</keyword>
<dbReference type="Proteomes" id="UP000462055">
    <property type="component" value="Unassembled WGS sequence"/>
</dbReference>
<evidence type="ECO:0000313" key="4">
    <source>
        <dbReference type="Proteomes" id="UP000462055"/>
    </source>
</evidence>
<dbReference type="SUPFAM" id="SSF47413">
    <property type="entry name" value="lambda repressor-like DNA-binding domains"/>
    <property type="match status" value="1"/>
</dbReference>
<feature type="domain" description="HTH cro/C1-type" evidence="2">
    <location>
        <begin position="202"/>
        <end position="262"/>
    </location>
</feature>
<sequence>MGLESAGRSTEPEAVSRAGRFRSRSACHASPSSRPALSELPCGHCWYIGRGDGRRHPHGAAVHEDEDESVIDARACHHLGRAALPTRLPDSQRDRSRHPLDQTGAQAEPLQVRGQRQKQISCARPQLLPARRNGGEARAAGTSGEHDRSSHRSRRICERGRNKPLSLLDVGGEPVRRPLTGPWWPRRRPQVMTTAAELPVLLKQLREQAGMSQSDLAARLCAITGTATVTRAEVSRWERGRRRPEAWLAALATALVVDRAVLEAPAERDRRRAYPGAGREAWAEQPAAPFPPTGPAEAGDEWTQVSELLRRTFLKHGIAAIALPTVGVGELQHIAAALEDARRYADAALVGHFRRCIDEAADLDRTTGAAAGIPTVLGLVTAIDQTARDARPDVRRALLRTAALAAELLGWFYRDLGAGQPASYWRDRAMEWAQTAADSAMQGYVLLKKAQAAWDERDAVAMRSFVQAVQDGPWHLPSYVRAEAAQQAARAHAMLDQDVNAAETEIERARELLIDAASPAGIGPHFNEALFELQVAICYSEAGRPARALELYEANLTETAFRKRDYGYFLSLKSAAHAADGNPDDSATIALSALEIARATNSARTHREILRVAGRLRTWQQRPAVQELQHALLV</sequence>
<dbReference type="GO" id="GO:0003677">
    <property type="term" value="F:DNA binding"/>
    <property type="evidence" value="ECO:0007669"/>
    <property type="project" value="InterPro"/>
</dbReference>
<accession>A0A6I4MKB5</accession>
<feature type="region of interest" description="Disordered" evidence="1">
    <location>
        <begin position="82"/>
        <end position="160"/>
    </location>
</feature>
<dbReference type="PROSITE" id="PS50943">
    <property type="entry name" value="HTH_CROC1"/>
    <property type="match status" value="1"/>
</dbReference>
<dbReference type="Pfam" id="PF13560">
    <property type="entry name" value="HTH_31"/>
    <property type="match status" value="1"/>
</dbReference>
<evidence type="ECO:0000256" key="1">
    <source>
        <dbReference type="SAM" id="MobiDB-lite"/>
    </source>
</evidence>
<dbReference type="InterPro" id="IPR010982">
    <property type="entry name" value="Lambda_DNA-bd_dom_sf"/>
</dbReference>
<protein>
    <submittedName>
        <fullName evidence="3">Helix-turn-helix domain-containing protein</fullName>
    </submittedName>
</protein>
<dbReference type="SMART" id="SM00530">
    <property type="entry name" value="HTH_XRE"/>
    <property type="match status" value="1"/>
</dbReference>
<feature type="compositionally biased region" description="Low complexity" evidence="1">
    <location>
        <begin position="130"/>
        <end position="141"/>
    </location>
</feature>
<evidence type="ECO:0000259" key="2">
    <source>
        <dbReference type="PROSITE" id="PS50943"/>
    </source>
</evidence>
<feature type="compositionally biased region" description="Basic and acidic residues" evidence="1">
    <location>
        <begin position="144"/>
        <end position="160"/>
    </location>
</feature>
<dbReference type="CDD" id="cd00093">
    <property type="entry name" value="HTH_XRE"/>
    <property type="match status" value="1"/>
</dbReference>
<dbReference type="AlphaFoldDB" id="A0A6I4MKB5"/>
<evidence type="ECO:0000313" key="3">
    <source>
        <dbReference type="EMBL" id="MWA04614.1"/>
    </source>
</evidence>
<dbReference type="InterPro" id="IPR001387">
    <property type="entry name" value="Cro/C1-type_HTH"/>
</dbReference>
<dbReference type="Gene3D" id="1.10.260.40">
    <property type="entry name" value="lambda repressor-like DNA-binding domains"/>
    <property type="match status" value="1"/>
</dbReference>
<organism evidence="3 4">
    <name type="scientific">Actinomadura physcomitrii</name>
    <dbReference type="NCBI Taxonomy" id="2650748"/>
    <lineage>
        <taxon>Bacteria</taxon>
        <taxon>Bacillati</taxon>
        <taxon>Actinomycetota</taxon>
        <taxon>Actinomycetes</taxon>
        <taxon>Streptosporangiales</taxon>
        <taxon>Thermomonosporaceae</taxon>
        <taxon>Actinomadura</taxon>
    </lineage>
</organism>
<gene>
    <name evidence="3" type="ORF">F8568_030400</name>
</gene>
<reference evidence="3" key="1">
    <citation type="submission" date="2019-12" db="EMBL/GenBank/DDBJ databases">
        <title>Actinomadura physcomitrii sp. nov., a novel actinomycete isolated from moss [Physcomitrium sphaericum (Ludw) Fuernr].</title>
        <authorList>
            <person name="Zhuang X."/>
        </authorList>
    </citation>
    <scope>NUCLEOTIDE SEQUENCE [LARGE SCALE GENOMIC DNA]</scope>
    <source>
        <strain evidence="3">LD22</strain>
    </source>
</reference>
<dbReference type="EMBL" id="WBMS02000028">
    <property type="protein sequence ID" value="MWA04614.1"/>
    <property type="molecule type" value="Genomic_DNA"/>
</dbReference>
<comment type="caution">
    <text evidence="3">The sequence shown here is derived from an EMBL/GenBank/DDBJ whole genome shotgun (WGS) entry which is preliminary data.</text>
</comment>
<feature type="region of interest" description="Disordered" evidence="1">
    <location>
        <begin position="273"/>
        <end position="299"/>
    </location>
</feature>
<feature type="region of interest" description="Disordered" evidence="1">
    <location>
        <begin position="1"/>
        <end position="36"/>
    </location>
</feature>